<protein>
    <submittedName>
        <fullName evidence="8">Pre-mRNA splicing regulator USH1G</fullName>
    </submittedName>
</protein>
<dbReference type="InterPro" id="IPR036770">
    <property type="entry name" value="Ankyrin_rpt-contain_sf"/>
</dbReference>
<dbReference type="Gene3D" id="1.25.40.20">
    <property type="entry name" value="Ankyrin repeat-containing domain"/>
    <property type="match status" value="1"/>
</dbReference>
<feature type="repeat" description="ANK" evidence="3">
    <location>
        <begin position="32"/>
        <end position="64"/>
    </location>
</feature>
<dbReference type="InterPro" id="IPR013761">
    <property type="entry name" value="SAM/pointed_sf"/>
</dbReference>
<dbReference type="AlphaFoldDB" id="A0A9C6WXJ3"/>
<feature type="compositionally biased region" description="Polar residues" evidence="5">
    <location>
        <begin position="423"/>
        <end position="439"/>
    </location>
</feature>
<accession>A0A9C6WXJ3</accession>
<organism evidence="7 8">
    <name type="scientific">Frankliniella occidentalis</name>
    <name type="common">Western flower thrips</name>
    <name type="synonym">Euthrips occidentalis</name>
    <dbReference type="NCBI Taxonomy" id="133901"/>
    <lineage>
        <taxon>Eukaryota</taxon>
        <taxon>Metazoa</taxon>
        <taxon>Ecdysozoa</taxon>
        <taxon>Arthropoda</taxon>
        <taxon>Hexapoda</taxon>
        <taxon>Insecta</taxon>
        <taxon>Pterygota</taxon>
        <taxon>Neoptera</taxon>
        <taxon>Paraneoptera</taxon>
        <taxon>Thysanoptera</taxon>
        <taxon>Terebrantia</taxon>
        <taxon>Thripoidea</taxon>
        <taxon>Thripidae</taxon>
        <taxon>Frankliniella</taxon>
    </lineage>
</organism>
<dbReference type="GO" id="GO:0005634">
    <property type="term" value="C:nucleus"/>
    <property type="evidence" value="ECO:0007669"/>
    <property type="project" value="TreeGrafter"/>
</dbReference>
<feature type="region of interest" description="Disordered" evidence="5">
    <location>
        <begin position="241"/>
        <end position="272"/>
    </location>
</feature>
<evidence type="ECO:0000256" key="3">
    <source>
        <dbReference type="PROSITE-ProRule" id="PRU00023"/>
    </source>
</evidence>
<evidence type="ECO:0000313" key="7">
    <source>
        <dbReference type="Proteomes" id="UP000504606"/>
    </source>
</evidence>
<feature type="compositionally biased region" description="Basic and acidic residues" evidence="5">
    <location>
        <begin position="385"/>
        <end position="396"/>
    </location>
</feature>
<evidence type="ECO:0000256" key="1">
    <source>
        <dbReference type="ARBA" id="ARBA00022737"/>
    </source>
</evidence>
<dbReference type="PANTHER" id="PTHR24124">
    <property type="entry name" value="ANKYRIN REPEAT FAMILY A"/>
    <property type="match status" value="1"/>
</dbReference>
<feature type="compositionally biased region" description="Low complexity" evidence="5">
    <location>
        <begin position="246"/>
        <end position="258"/>
    </location>
</feature>
<dbReference type="InterPro" id="IPR002110">
    <property type="entry name" value="Ankyrin_rpt"/>
</dbReference>
<sequence length="536" mass="57900">MTNDRFHKAARDGVLESLKEANKKDLNTRDEDGMTPTLWASFEGQLDALRLIVGRGGDPDKADHFGNTALHFAAARGHLPCVTFLTNFGANLWALDIDFHTPQELAAINNRQDILRFLDAAASKEETGNRKRVRSLKEKAQKDADKLAKTYAKLQRRADKEREREQRRLLEERRRMQEDAVQASEEAAAAHNVLAALRLRALRPGSVSSGGGRGGADSQRFSQIVAPPANPSAAGTLLKRAGAGGVQKRVQQRQRTTASQAGAGGDFKVGQVVDEGGNRSTRSLTGLRSSSNILLVGSYESPAAVGKRGKIADVFDTAGELGAAPHALLSRSTSQPDFLHNSDSGLGDDVPLVEPPSIFDRPGFGSVAFRASAITNTLSTLPSLQDKDDVDDHDRGFGGASSERSDGRSDGRSGSEGRAEDSSIGSAGSLAQRNQHASQLQLHQLPWDQSDLPSDDDDDVDPQWSTVQLFLIASGLREYASRFISEQIDLDALVLLSDEDLKTLGLPLGPRKKLLRAIDQRRAALENPGQVLDSRL</sequence>
<dbReference type="SUPFAM" id="SSF48403">
    <property type="entry name" value="Ankyrin repeat"/>
    <property type="match status" value="1"/>
</dbReference>
<feature type="region of interest" description="Disordered" evidence="5">
    <location>
        <begin position="334"/>
        <end position="354"/>
    </location>
</feature>
<dbReference type="SUPFAM" id="SSF47769">
    <property type="entry name" value="SAM/Pointed domain"/>
    <property type="match status" value="1"/>
</dbReference>
<dbReference type="CTD" id="36427"/>
<name>A0A9C6WXJ3_FRAOC</name>
<evidence type="ECO:0000256" key="5">
    <source>
        <dbReference type="SAM" id="MobiDB-lite"/>
    </source>
</evidence>
<dbReference type="SMART" id="SM00248">
    <property type="entry name" value="ANK"/>
    <property type="match status" value="2"/>
</dbReference>
<feature type="compositionally biased region" description="Basic and acidic residues" evidence="5">
    <location>
        <begin position="403"/>
        <end position="421"/>
    </location>
</feature>
<keyword evidence="1" id="KW-0677">Repeat</keyword>
<dbReference type="SMART" id="SM00454">
    <property type="entry name" value="SAM"/>
    <property type="match status" value="1"/>
</dbReference>
<evidence type="ECO:0000256" key="4">
    <source>
        <dbReference type="SAM" id="Coils"/>
    </source>
</evidence>
<evidence type="ECO:0000259" key="6">
    <source>
        <dbReference type="PROSITE" id="PS50105"/>
    </source>
</evidence>
<dbReference type="Proteomes" id="UP000504606">
    <property type="component" value="Unplaced"/>
</dbReference>
<dbReference type="Pfam" id="PF12796">
    <property type="entry name" value="Ank_2"/>
    <property type="match status" value="1"/>
</dbReference>
<evidence type="ECO:0000256" key="2">
    <source>
        <dbReference type="ARBA" id="ARBA00023043"/>
    </source>
</evidence>
<feature type="repeat" description="ANK" evidence="3">
    <location>
        <begin position="65"/>
        <end position="97"/>
    </location>
</feature>
<dbReference type="PROSITE" id="PS50105">
    <property type="entry name" value="SAM_DOMAIN"/>
    <property type="match status" value="1"/>
</dbReference>
<dbReference type="Gene3D" id="1.10.150.50">
    <property type="entry name" value="Transcription Factor, Ets-1"/>
    <property type="match status" value="1"/>
</dbReference>
<dbReference type="PROSITE" id="PS50088">
    <property type="entry name" value="ANK_REPEAT"/>
    <property type="match status" value="2"/>
</dbReference>
<dbReference type="RefSeq" id="XP_052125596.1">
    <property type="nucleotide sequence ID" value="XM_052269636.1"/>
</dbReference>
<feature type="region of interest" description="Disordered" evidence="5">
    <location>
        <begin position="382"/>
        <end position="439"/>
    </location>
</feature>
<gene>
    <name evidence="8" type="primary">LOC113205344</name>
</gene>
<dbReference type="GO" id="GO:0010468">
    <property type="term" value="P:regulation of gene expression"/>
    <property type="evidence" value="ECO:0007669"/>
    <property type="project" value="TreeGrafter"/>
</dbReference>
<proteinExistence type="predicted"/>
<dbReference type="GeneID" id="113205344"/>
<keyword evidence="4" id="KW-0175">Coiled coil</keyword>
<dbReference type="Pfam" id="PF00536">
    <property type="entry name" value="SAM_1"/>
    <property type="match status" value="1"/>
</dbReference>
<keyword evidence="2 3" id="KW-0040">ANK repeat</keyword>
<feature type="compositionally biased region" description="Polar residues" evidence="5">
    <location>
        <begin position="334"/>
        <end position="344"/>
    </location>
</feature>
<feature type="coiled-coil region" evidence="4">
    <location>
        <begin position="130"/>
        <end position="187"/>
    </location>
</feature>
<evidence type="ECO:0000313" key="8">
    <source>
        <dbReference type="RefSeq" id="XP_052125596.1"/>
    </source>
</evidence>
<reference evidence="8" key="1">
    <citation type="journal article" date="2018" name="Proc. Natl. Acad. Sci. U.S.A.">
        <title>Phylogenomics and the evolution of hemipteroid insects.</title>
        <authorList>
            <person name="Johnson K.P."/>
            <person name="Dietrich C.H."/>
            <person name="Friedrich F."/>
            <person name="Beutel R.G."/>
            <person name="Wipfler B."/>
            <person name="Peters R.S."/>
            <person name="Allen J.M."/>
            <person name="Petersen M."/>
            <person name="Donath A."/>
            <person name="Walden K.K."/>
            <person name="Kozlov A.M."/>
            <person name="Podsiadlowski L."/>
            <person name="Mayer C."/>
            <person name="Meusemann K."/>
            <person name="Vasilikopoulos A."/>
            <person name="Waterhouse R.M."/>
            <person name="Cameron S.L."/>
            <person name="Weirauch C."/>
            <person name="Swanson D.R."/>
            <person name="Percy D.M."/>
            <person name="Hardy N.B."/>
            <person name="Terry I."/>
            <person name="Liu S."/>
            <person name="Zhou X."/>
            <person name="Misof B."/>
            <person name="Robertson H.M."/>
            <person name="Yoshizawa K."/>
        </authorList>
    </citation>
    <scope>NUCLEOTIDE SEQUENCE</scope>
    <source>
        <tissue evidence="8">Whole organism</tissue>
    </source>
</reference>
<dbReference type="PANTHER" id="PTHR24124:SF14">
    <property type="entry name" value="CHROMOSOME UNDETERMINED SCAFFOLD_25, WHOLE GENOME SHOTGUN SEQUENCE"/>
    <property type="match status" value="1"/>
</dbReference>
<dbReference type="OrthoDB" id="76949at2759"/>
<dbReference type="PROSITE" id="PS50297">
    <property type="entry name" value="ANK_REP_REGION"/>
    <property type="match status" value="1"/>
</dbReference>
<keyword evidence="7" id="KW-1185">Reference proteome</keyword>
<reference evidence="8" key="2">
    <citation type="submission" date="2025-08" db="UniProtKB">
        <authorList>
            <consortium name="RefSeq"/>
        </authorList>
    </citation>
    <scope>IDENTIFICATION</scope>
    <source>
        <tissue evidence="8">Whole organism</tissue>
    </source>
</reference>
<dbReference type="KEGG" id="foc:113205344"/>
<dbReference type="InterPro" id="IPR001660">
    <property type="entry name" value="SAM"/>
</dbReference>
<feature type="domain" description="SAM" evidence="6">
    <location>
        <begin position="462"/>
        <end position="506"/>
    </location>
</feature>